<dbReference type="VEuPathDB" id="ToxoDB:EAH_00037270"/>
<protein>
    <submittedName>
        <fullName evidence="3">Uncharacterized protein</fullName>
    </submittedName>
</protein>
<dbReference type="GeneID" id="25271797"/>
<organism evidence="3 4">
    <name type="scientific">Eimeria acervulina</name>
    <name type="common">Coccidian parasite</name>
    <dbReference type="NCBI Taxonomy" id="5801"/>
    <lineage>
        <taxon>Eukaryota</taxon>
        <taxon>Sar</taxon>
        <taxon>Alveolata</taxon>
        <taxon>Apicomplexa</taxon>
        <taxon>Conoidasida</taxon>
        <taxon>Coccidia</taxon>
        <taxon>Eucoccidiorida</taxon>
        <taxon>Eimeriorina</taxon>
        <taxon>Eimeriidae</taxon>
        <taxon>Eimeria</taxon>
    </lineage>
</organism>
<reference evidence="3" key="2">
    <citation type="submission" date="2013-10" db="EMBL/GenBank/DDBJ databases">
        <authorList>
            <person name="Aslett M."/>
        </authorList>
    </citation>
    <scope>NUCLEOTIDE SEQUENCE [LARGE SCALE GENOMIC DNA]</scope>
    <source>
        <strain evidence="3">Houghton</strain>
    </source>
</reference>
<proteinExistence type="predicted"/>
<feature type="region of interest" description="Disordered" evidence="1">
    <location>
        <begin position="199"/>
        <end position="221"/>
    </location>
</feature>
<feature type="transmembrane region" description="Helical" evidence="2">
    <location>
        <begin position="59"/>
        <end position="83"/>
    </location>
</feature>
<sequence length="480" mass="53040">MLPTALYDKEQPGGQQNGTTPKLPPPHIQKKEAEELSIILTQDARQDGWSRPQPQNPPLLLTLAAIISIATFLTVVTLCLAWHKGKHVSGITRRRLSEQGDNVDEEQSILEACVDMEVEMGFMGQGATSQWPTGPTHGVEGIASMLEAAANEFEELQWAFPPWAGAADPHSTLDLVQEYIEQQQMGFQSAFQTFDNDAASGLTAQPSAPLPFHDPLDEAGASLDPQAWLGEIPPITSGPDYQQNTELAPSVTAEPDDEGPSTSILTQLLLRGPNHGPPDIREHPHVRVPVLEEGVVPRSFDATNLFQSKRKKTQTYPYLLYLRQLYTQTTLNQEDVDTLVTALEGLAGAAWWQAKKTPRINRPVVAAEAFGNYMLVFDAIVSASQILGDAMNLSLWWEQFISGFIEFPPFPPVSQRSGGIYRKLATLLADAMTVYKKGCRPPLEDVIKLKTMIFRLPDAPGDFKGRRWDPWREDAAGSRK</sequence>
<dbReference type="Proteomes" id="UP000018050">
    <property type="component" value="Unassembled WGS sequence"/>
</dbReference>
<dbReference type="EMBL" id="HG673407">
    <property type="protein sequence ID" value="CDI83385.1"/>
    <property type="molecule type" value="Genomic_DNA"/>
</dbReference>
<accession>U6GT85</accession>
<keyword evidence="2" id="KW-0812">Transmembrane</keyword>
<dbReference type="RefSeq" id="XP_013247481.1">
    <property type="nucleotide sequence ID" value="XM_013392027.1"/>
</dbReference>
<dbReference type="AlphaFoldDB" id="U6GT85"/>
<dbReference type="OMA" id="ATAYERM"/>
<feature type="region of interest" description="Disordered" evidence="1">
    <location>
        <begin position="1"/>
        <end position="27"/>
    </location>
</feature>
<evidence type="ECO:0000313" key="3">
    <source>
        <dbReference type="EMBL" id="CDI83385.1"/>
    </source>
</evidence>
<evidence type="ECO:0000313" key="4">
    <source>
        <dbReference type="Proteomes" id="UP000018050"/>
    </source>
</evidence>
<reference evidence="3" key="1">
    <citation type="submission" date="2013-10" db="EMBL/GenBank/DDBJ databases">
        <title>Genomic analysis of the causative agents of coccidiosis in chickens.</title>
        <authorList>
            <person name="Reid A.J."/>
            <person name="Blake D."/>
            <person name="Billington K."/>
            <person name="Browne H."/>
            <person name="Dunn M."/>
            <person name="Hung S."/>
            <person name="Kawahara F."/>
            <person name="Miranda-Saavedra D."/>
            <person name="Mourier T."/>
            <person name="Nagra H."/>
            <person name="Otto T.D."/>
            <person name="Rawlings N."/>
            <person name="Sanchez A."/>
            <person name="Sanders M."/>
            <person name="Subramaniam C."/>
            <person name="Tay Y."/>
            <person name="Dear P."/>
            <person name="Doerig C."/>
            <person name="Gruber A."/>
            <person name="Parkinson J."/>
            <person name="Shirley M."/>
            <person name="Wan K.L."/>
            <person name="Berriman M."/>
            <person name="Tomley F."/>
            <person name="Pain A."/>
        </authorList>
    </citation>
    <scope>NUCLEOTIDE SEQUENCE [LARGE SCALE GENOMIC DNA]</scope>
    <source>
        <strain evidence="3">Houghton</strain>
    </source>
</reference>
<keyword evidence="4" id="KW-1185">Reference proteome</keyword>
<gene>
    <name evidence="3" type="ORF">EAH_00037270</name>
</gene>
<dbReference type="OrthoDB" id="347609at2759"/>
<name>U6GT85_EIMAC</name>
<evidence type="ECO:0000256" key="2">
    <source>
        <dbReference type="SAM" id="Phobius"/>
    </source>
</evidence>
<keyword evidence="2" id="KW-0472">Membrane</keyword>
<evidence type="ECO:0000256" key="1">
    <source>
        <dbReference type="SAM" id="MobiDB-lite"/>
    </source>
</evidence>
<keyword evidence="2" id="KW-1133">Transmembrane helix</keyword>